<evidence type="ECO:0000259" key="4">
    <source>
        <dbReference type="PROSITE" id="PS50238"/>
    </source>
</evidence>
<dbReference type="KEGG" id="vpo:Kpol_1066p9"/>
<dbReference type="EMBL" id="DS480424">
    <property type="protein sequence ID" value="EDO16445.1"/>
    <property type="molecule type" value="Genomic_DNA"/>
</dbReference>
<feature type="region of interest" description="Disordered" evidence="3">
    <location>
        <begin position="1"/>
        <end position="21"/>
    </location>
</feature>
<dbReference type="InterPro" id="IPR031160">
    <property type="entry name" value="F_BAR_dom"/>
</dbReference>
<evidence type="ECO:0000256" key="1">
    <source>
        <dbReference type="ARBA" id="ARBA00022468"/>
    </source>
</evidence>
<protein>
    <recommendedName>
        <fullName evidence="8">Rho-GAP domain-containing protein</fullName>
    </recommendedName>
</protein>
<dbReference type="GO" id="GO:0007010">
    <property type="term" value="P:cytoskeleton organization"/>
    <property type="evidence" value="ECO:0007669"/>
    <property type="project" value="UniProtKB-ARBA"/>
</dbReference>
<keyword evidence="2" id="KW-0175">Coiled coil</keyword>
<gene>
    <name evidence="6" type="ORF">Kpol_1066p9</name>
</gene>
<dbReference type="SUPFAM" id="SSF48350">
    <property type="entry name" value="GTPase activation domain, GAP"/>
    <property type="match status" value="1"/>
</dbReference>
<feature type="compositionally biased region" description="Polar residues" evidence="3">
    <location>
        <begin position="464"/>
        <end position="476"/>
    </location>
</feature>
<dbReference type="eggNOG" id="KOG1450">
    <property type="taxonomic scope" value="Eukaryota"/>
</dbReference>
<dbReference type="PROSITE" id="PS50238">
    <property type="entry name" value="RHOGAP"/>
    <property type="match status" value="1"/>
</dbReference>
<name>A7TMN1_VANPO</name>
<dbReference type="Pfam" id="PF00611">
    <property type="entry name" value="FCH"/>
    <property type="match status" value="1"/>
</dbReference>
<feature type="compositionally biased region" description="Low complexity" evidence="3">
    <location>
        <begin position="344"/>
        <end position="363"/>
    </location>
</feature>
<sequence>MVDQDIASSQSTGISTGTSGMAETLSEGDLFERSEIKRILDSDVAINTLLARLKQSLLTCEEFTKYIKKKYMFEEENVEELSKQYKHFFSSTSATAPSLRRSIQQILQFDGKMAQVKQSYISALVKMYEELSALLLTMTKMRKSIKEKGRRLEKDVVDSIHIAEKAQARYNSLCQDWEKLRLTDPTKTKLTLRGSKTTKEQEEELQRKIDAADLEYKQRVDHSTSLRNSFLNSERPKIVSELRDLILEIDTALTIQLQKYTIWTENLALNTGVTISPLEESKSMRSIAAKVTNERDLYDYLNKYNKQSKDSILVNRNLIPVPYKKHPSMAKGQLINPTGSFTVNSSRNTNNFKNSTTSKSINTEGGFHSNSSSTYNSPANSVNNLGSTKTSLANTAIASSMSGIGMNLLSHTDSTGNQSPIDNSSMFKPPSLNPGNGIGKPGRIPSLATTSSGVSGDSGRPLSHIQTNSSMPPGTQKNFKTFGVPLESLLEFEQEMVPAIVRQSIYVIDTYGLDLEGIYRKSANILEVSKLKEEIDRDPSNISMILPPKDYTEADIYVVGSLLKAFFSALPDPLIPSSTVPELKICLSIDDYNTRKNYIHGLIYKFPDAQYWTLRSLMFHLKRVSEHESENRMNIKGLSIIWGPCIVPQNDEDSNDINFQIKIMEVLFDVADQAFEPE</sequence>
<feature type="region of interest" description="Disordered" evidence="3">
    <location>
        <begin position="340"/>
        <end position="377"/>
    </location>
</feature>
<feature type="compositionally biased region" description="Polar residues" evidence="3">
    <location>
        <begin position="368"/>
        <end position="377"/>
    </location>
</feature>
<dbReference type="FunFam" id="1.20.1270.60:FF:000063">
    <property type="entry name" value="Rho GTPase activator"/>
    <property type="match status" value="1"/>
</dbReference>
<feature type="domain" description="Rho-GAP" evidence="4">
    <location>
        <begin position="484"/>
        <end position="675"/>
    </location>
</feature>
<evidence type="ECO:0000259" key="5">
    <source>
        <dbReference type="PROSITE" id="PS51741"/>
    </source>
</evidence>
<evidence type="ECO:0008006" key="8">
    <source>
        <dbReference type="Google" id="ProtNLM"/>
    </source>
</evidence>
<dbReference type="AlphaFoldDB" id="A7TMN1"/>
<dbReference type="InParanoid" id="A7TMN1"/>
<organism evidence="7">
    <name type="scientific">Vanderwaltozyma polyspora (strain ATCC 22028 / DSM 70294 / BCRC 21397 / CBS 2163 / NBRC 10782 / NRRL Y-8283 / UCD 57-17)</name>
    <name type="common">Kluyveromyces polysporus</name>
    <dbReference type="NCBI Taxonomy" id="436907"/>
    <lineage>
        <taxon>Eukaryota</taxon>
        <taxon>Fungi</taxon>
        <taxon>Dikarya</taxon>
        <taxon>Ascomycota</taxon>
        <taxon>Saccharomycotina</taxon>
        <taxon>Saccharomycetes</taxon>
        <taxon>Saccharomycetales</taxon>
        <taxon>Saccharomycetaceae</taxon>
        <taxon>Vanderwaltozyma</taxon>
    </lineage>
</organism>
<feature type="compositionally biased region" description="Polar residues" evidence="3">
    <location>
        <begin position="409"/>
        <end position="426"/>
    </location>
</feature>
<dbReference type="InterPro" id="IPR008936">
    <property type="entry name" value="Rho_GTPase_activation_prot"/>
</dbReference>
<reference evidence="6 7" key="1">
    <citation type="journal article" date="2007" name="Proc. Natl. Acad. Sci. U.S.A.">
        <title>Independent sorting-out of thousands of duplicated gene pairs in two yeast species descended from a whole-genome duplication.</title>
        <authorList>
            <person name="Scannell D.R."/>
            <person name="Frank A.C."/>
            <person name="Conant G.C."/>
            <person name="Byrne K.P."/>
            <person name="Woolfit M."/>
            <person name="Wolfe K.H."/>
        </authorList>
    </citation>
    <scope>NUCLEOTIDE SEQUENCE [LARGE SCALE GENOMIC DNA]</scope>
    <source>
        <strain evidence="7">ATCC 22028 / DSM 70294 / BCRC 21397 / CBS 2163 / NBRC 10782 / NRRL Y-8283 / UCD 57-17</strain>
    </source>
</reference>
<dbReference type="SMART" id="SM00055">
    <property type="entry name" value="FCH"/>
    <property type="match status" value="1"/>
</dbReference>
<evidence type="ECO:0000256" key="2">
    <source>
        <dbReference type="PROSITE-ProRule" id="PRU01077"/>
    </source>
</evidence>
<dbReference type="OrthoDB" id="437889at2759"/>
<keyword evidence="7" id="KW-1185">Reference proteome</keyword>
<dbReference type="STRING" id="436907.A7TMN1"/>
<dbReference type="GO" id="GO:0005933">
    <property type="term" value="C:cellular bud"/>
    <property type="evidence" value="ECO:0007669"/>
    <property type="project" value="UniProtKB-ARBA"/>
</dbReference>
<feature type="region of interest" description="Disordered" evidence="3">
    <location>
        <begin position="409"/>
        <end position="476"/>
    </location>
</feature>
<dbReference type="Proteomes" id="UP000000267">
    <property type="component" value="Unassembled WGS sequence"/>
</dbReference>
<dbReference type="InterPro" id="IPR027267">
    <property type="entry name" value="AH/BAR_dom_sf"/>
</dbReference>
<dbReference type="FunCoup" id="A7TMN1">
    <property type="interactions" value="171"/>
</dbReference>
<feature type="compositionally biased region" description="Low complexity" evidence="3">
    <location>
        <begin position="8"/>
        <end position="20"/>
    </location>
</feature>
<dbReference type="SUPFAM" id="SSF103657">
    <property type="entry name" value="BAR/IMD domain-like"/>
    <property type="match status" value="1"/>
</dbReference>
<dbReference type="GO" id="GO:0005096">
    <property type="term" value="F:GTPase activator activity"/>
    <property type="evidence" value="ECO:0007669"/>
    <property type="project" value="UniProtKB-KW"/>
</dbReference>
<dbReference type="PANTHER" id="PTHR23176:SF128">
    <property type="entry name" value="RHO GTPASE-ACTIVATING PROTEIN RGD1"/>
    <property type="match status" value="1"/>
</dbReference>
<dbReference type="InterPro" id="IPR001060">
    <property type="entry name" value="FCH_dom"/>
</dbReference>
<dbReference type="InterPro" id="IPR000198">
    <property type="entry name" value="RhoGAP_dom"/>
</dbReference>
<dbReference type="InterPro" id="IPR050729">
    <property type="entry name" value="Rho-GAP"/>
</dbReference>
<dbReference type="Gene3D" id="1.20.1270.60">
    <property type="entry name" value="Arfaptin homology (AH) domain/BAR domain"/>
    <property type="match status" value="1"/>
</dbReference>
<dbReference type="PANTHER" id="PTHR23176">
    <property type="entry name" value="RHO/RAC/CDC GTPASE-ACTIVATING PROTEIN"/>
    <property type="match status" value="1"/>
</dbReference>
<dbReference type="GeneID" id="5544602"/>
<dbReference type="HOGENOM" id="CLU_010730_2_0_1"/>
<dbReference type="Pfam" id="PF00620">
    <property type="entry name" value="RhoGAP"/>
    <property type="match status" value="1"/>
</dbReference>
<dbReference type="PhylomeDB" id="A7TMN1"/>
<dbReference type="GO" id="GO:0005938">
    <property type="term" value="C:cell cortex"/>
    <property type="evidence" value="ECO:0007669"/>
    <property type="project" value="UniProtKB-ARBA"/>
</dbReference>
<feature type="domain" description="F-BAR" evidence="5">
    <location>
        <begin position="34"/>
        <end position="296"/>
    </location>
</feature>
<dbReference type="PROSITE" id="PS51741">
    <property type="entry name" value="F_BAR"/>
    <property type="match status" value="1"/>
</dbReference>
<dbReference type="Gene3D" id="1.10.555.10">
    <property type="entry name" value="Rho GTPase activation protein"/>
    <property type="match status" value="1"/>
</dbReference>
<evidence type="ECO:0000256" key="3">
    <source>
        <dbReference type="SAM" id="MobiDB-lite"/>
    </source>
</evidence>
<keyword evidence="1" id="KW-0343">GTPase activation</keyword>
<dbReference type="SMART" id="SM00324">
    <property type="entry name" value="RhoGAP"/>
    <property type="match status" value="1"/>
</dbReference>
<evidence type="ECO:0000313" key="6">
    <source>
        <dbReference type="EMBL" id="EDO16445.1"/>
    </source>
</evidence>
<dbReference type="RefSeq" id="XP_001644303.1">
    <property type="nucleotide sequence ID" value="XM_001644253.1"/>
</dbReference>
<accession>A7TMN1</accession>
<dbReference type="OMA" id="DSGWQAR"/>
<proteinExistence type="predicted"/>
<dbReference type="GO" id="GO:0007165">
    <property type="term" value="P:signal transduction"/>
    <property type="evidence" value="ECO:0007669"/>
    <property type="project" value="InterPro"/>
</dbReference>
<evidence type="ECO:0000313" key="7">
    <source>
        <dbReference type="Proteomes" id="UP000000267"/>
    </source>
</evidence>